<dbReference type="AlphaFoldDB" id="A0A1W1YM87"/>
<proteinExistence type="predicted"/>
<name>A0A1W1YM87_9FLAO</name>
<keyword evidence="2" id="KW-1185">Reference proteome</keyword>
<organism evidence="1 2">
    <name type="scientific">Cellulophaga tyrosinoxydans</name>
    <dbReference type="NCBI Taxonomy" id="504486"/>
    <lineage>
        <taxon>Bacteria</taxon>
        <taxon>Pseudomonadati</taxon>
        <taxon>Bacteroidota</taxon>
        <taxon>Flavobacteriia</taxon>
        <taxon>Flavobacteriales</taxon>
        <taxon>Flavobacteriaceae</taxon>
        <taxon>Cellulophaga</taxon>
    </lineage>
</organism>
<dbReference type="OrthoDB" id="1144359at2"/>
<protein>
    <recommendedName>
        <fullName evidence="3">STAS/SEC14 domain-containing protein</fullName>
    </recommendedName>
</protein>
<dbReference type="RefSeq" id="WP_084059923.1">
    <property type="nucleotide sequence ID" value="NZ_FWXO01000001.1"/>
</dbReference>
<dbReference type="EMBL" id="FWXO01000001">
    <property type="protein sequence ID" value="SMC36901.1"/>
    <property type="molecule type" value="Genomic_DNA"/>
</dbReference>
<evidence type="ECO:0008006" key="3">
    <source>
        <dbReference type="Google" id="ProtNLM"/>
    </source>
</evidence>
<evidence type="ECO:0000313" key="2">
    <source>
        <dbReference type="Proteomes" id="UP000192360"/>
    </source>
</evidence>
<accession>A0A1W1YM87</accession>
<reference evidence="1 2" key="1">
    <citation type="submission" date="2017-04" db="EMBL/GenBank/DDBJ databases">
        <authorList>
            <person name="Afonso C.L."/>
            <person name="Miller P.J."/>
            <person name="Scott M.A."/>
            <person name="Spackman E."/>
            <person name="Goraichik I."/>
            <person name="Dimitrov K.M."/>
            <person name="Suarez D.L."/>
            <person name="Swayne D.E."/>
        </authorList>
    </citation>
    <scope>NUCLEOTIDE SEQUENCE [LARGE SCALE GENOMIC DNA]</scope>
    <source>
        <strain evidence="1 2">DSM 21164</strain>
    </source>
</reference>
<dbReference type="STRING" id="504486.SAMN05660703_0629"/>
<sequence>MASKLNRILIKKYDLEVGTFYFYENFIVSEAKENVAVSFESAQEMLALAKMHFGKLTPFVYISNRINSYSFNPTAHFKTTAMFPNLKGYAVVVYDKMNREIAEMEQSFFTIPANIFNSLENAINWVEKLILAD</sequence>
<gene>
    <name evidence="1" type="ORF">SAMN05660703_0629</name>
</gene>
<dbReference type="Proteomes" id="UP000192360">
    <property type="component" value="Unassembled WGS sequence"/>
</dbReference>
<evidence type="ECO:0000313" key="1">
    <source>
        <dbReference type="EMBL" id="SMC36901.1"/>
    </source>
</evidence>